<dbReference type="GO" id="GO:0046872">
    <property type="term" value="F:metal ion binding"/>
    <property type="evidence" value="ECO:0007669"/>
    <property type="project" value="UniProtKB-KW"/>
</dbReference>
<dbReference type="EMBL" id="JFHU01000025">
    <property type="protein sequence ID" value="EXX91629.1"/>
    <property type="molecule type" value="Genomic_DNA"/>
</dbReference>
<dbReference type="InterPro" id="IPR006318">
    <property type="entry name" value="PTS_EI-like"/>
</dbReference>
<comment type="function">
    <text evidence="3 17">General (non sugar-specific) component of the phosphoenolpyruvate-dependent sugar phosphotransferase system (sugar PTS). This major carbohydrate active-transport system catalyzes the phosphorylation of incoming sugar substrates concomitantly with their translocation across the cell membrane. Enzyme I transfers the phosphoryl group from phosphoenolpyruvate (PEP) to the phosphoryl carrier protein (HPr).</text>
</comment>
<dbReference type="Gene3D" id="1.10.274.10">
    <property type="entry name" value="PtsI, HPr-binding domain"/>
    <property type="match status" value="1"/>
</dbReference>
<evidence type="ECO:0000259" key="21">
    <source>
        <dbReference type="Pfam" id="PF00391"/>
    </source>
</evidence>
<evidence type="ECO:0000256" key="7">
    <source>
        <dbReference type="ARBA" id="ARBA00016544"/>
    </source>
</evidence>
<organism evidence="24 25">
    <name type="scientific">Paenibacillus darwinianus</name>
    <dbReference type="NCBI Taxonomy" id="1380763"/>
    <lineage>
        <taxon>Bacteria</taxon>
        <taxon>Bacillati</taxon>
        <taxon>Bacillota</taxon>
        <taxon>Bacilli</taxon>
        <taxon>Bacillales</taxon>
        <taxon>Paenibacillaceae</taxon>
        <taxon>Paenibacillus</taxon>
    </lineage>
</organism>
<keyword evidence="25" id="KW-1185">Reference proteome</keyword>
<dbReference type="GO" id="GO:0009401">
    <property type="term" value="P:phosphoenolpyruvate-dependent sugar phosphotransferase system"/>
    <property type="evidence" value="ECO:0007669"/>
    <property type="project" value="UniProtKB-KW"/>
</dbReference>
<feature type="binding site" evidence="19">
    <location>
        <position position="464"/>
    </location>
    <ligand>
        <name>phosphoenolpyruvate</name>
        <dbReference type="ChEBI" id="CHEBI:58702"/>
    </ligand>
</feature>
<evidence type="ECO:0000313" key="24">
    <source>
        <dbReference type="EMBL" id="EXX91629.1"/>
    </source>
</evidence>
<dbReference type="InterPro" id="IPR036618">
    <property type="entry name" value="PtsI_HPr-bd_sf"/>
</dbReference>
<evidence type="ECO:0000256" key="15">
    <source>
        <dbReference type="ARBA" id="ARBA00022842"/>
    </source>
</evidence>
<feature type="binding site" evidence="19">
    <location>
        <begin position="453"/>
        <end position="454"/>
    </location>
    <ligand>
        <name>phosphoenolpyruvate</name>
        <dbReference type="ChEBI" id="CHEBI:58702"/>
    </ligand>
</feature>
<evidence type="ECO:0000256" key="17">
    <source>
        <dbReference type="PIRNR" id="PIRNR000732"/>
    </source>
</evidence>
<evidence type="ECO:0000256" key="10">
    <source>
        <dbReference type="ARBA" id="ARBA00022597"/>
    </source>
</evidence>
<evidence type="ECO:0000259" key="22">
    <source>
        <dbReference type="Pfam" id="PF02896"/>
    </source>
</evidence>
<feature type="domain" description="PEP-utilising enzyme C-terminal" evidence="22">
    <location>
        <begin position="249"/>
        <end position="539"/>
    </location>
</feature>
<dbReference type="GO" id="GO:0005737">
    <property type="term" value="C:cytoplasm"/>
    <property type="evidence" value="ECO:0007669"/>
    <property type="project" value="UniProtKB-SubCell"/>
</dbReference>
<dbReference type="PIRSF" id="PIRSF000732">
    <property type="entry name" value="PTS_enzyme_I"/>
    <property type="match status" value="1"/>
</dbReference>
<keyword evidence="14 17" id="KW-0418">Kinase</keyword>
<dbReference type="InterPro" id="IPR040442">
    <property type="entry name" value="Pyrv_kinase-like_dom_sf"/>
</dbReference>
<feature type="active site" description="Proton donor" evidence="18">
    <location>
        <position position="501"/>
    </location>
</feature>
<dbReference type="PROSITE" id="PS00742">
    <property type="entry name" value="PEP_ENZYMES_2"/>
    <property type="match status" value="1"/>
</dbReference>
<feature type="binding site" evidence="20">
    <location>
        <position position="454"/>
    </location>
    <ligand>
        <name>Mg(2+)</name>
        <dbReference type="ChEBI" id="CHEBI:18420"/>
    </ligand>
</feature>
<evidence type="ECO:0000256" key="4">
    <source>
        <dbReference type="ARBA" id="ARBA00004496"/>
    </source>
</evidence>
<feature type="binding site" evidence="20">
    <location>
        <position position="430"/>
    </location>
    <ligand>
        <name>Mg(2+)</name>
        <dbReference type="ChEBI" id="CHEBI:18420"/>
    </ligand>
</feature>
<evidence type="ECO:0000256" key="20">
    <source>
        <dbReference type="PIRSR" id="PIRSR000732-3"/>
    </source>
</evidence>
<evidence type="ECO:0000256" key="11">
    <source>
        <dbReference type="ARBA" id="ARBA00022679"/>
    </source>
</evidence>
<evidence type="ECO:0000256" key="9">
    <source>
        <dbReference type="ARBA" id="ARBA00022490"/>
    </source>
</evidence>
<dbReference type="InterPro" id="IPR008279">
    <property type="entry name" value="PEP-util_enz_mobile_dom"/>
</dbReference>
<evidence type="ECO:0000256" key="5">
    <source>
        <dbReference type="ARBA" id="ARBA00007837"/>
    </source>
</evidence>
<feature type="active site" description="Tele-phosphohistidine intermediate" evidence="18">
    <location>
        <position position="188"/>
    </location>
</feature>
<evidence type="ECO:0000256" key="13">
    <source>
        <dbReference type="ARBA" id="ARBA00022723"/>
    </source>
</evidence>
<keyword evidence="13 17" id="KW-0479">Metal-binding</keyword>
<evidence type="ECO:0000256" key="12">
    <source>
        <dbReference type="ARBA" id="ARBA00022683"/>
    </source>
</evidence>
<keyword evidence="15 17" id="KW-0460">Magnesium</keyword>
<keyword evidence="10 17" id="KW-0762">Sugar transport</keyword>
<evidence type="ECO:0000256" key="14">
    <source>
        <dbReference type="ARBA" id="ARBA00022777"/>
    </source>
</evidence>
<evidence type="ECO:0000256" key="8">
    <source>
        <dbReference type="ARBA" id="ARBA00022448"/>
    </source>
</evidence>
<evidence type="ECO:0000256" key="1">
    <source>
        <dbReference type="ARBA" id="ARBA00000683"/>
    </source>
</evidence>
<dbReference type="Pfam" id="PF05524">
    <property type="entry name" value="PEP-utilisers_N"/>
    <property type="match status" value="1"/>
</dbReference>
<dbReference type="EC" id="2.7.3.9" evidence="6 17"/>
<comment type="subcellular location">
    <subcellularLocation>
        <location evidence="4 17">Cytoplasm</location>
    </subcellularLocation>
</comment>
<dbReference type="PANTHER" id="PTHR46244:SF3">
    <property type="entry name" value="PHOSPHOENOLPYRUVATE-PROTEIN PHOSPHOTRANSFERASE"/>
    <property type="match status" value="1"/>
</dbReference>
<dbReference type="InterPro" id="IPR036637">
    <property type="entry name" value="Phosphohistidine_dom_sf"/>
</dbReference>
<keyword evidence="12 17" id="KW-0598">Phosphotransferase system</keyword>
<dbReference type="AlphaFoldDB" id="A0A9W5S335"/>
<evidence type="ECO:0000313" key="25">
    <source>
        <dbReference type="Proteomes" id="UP000053750"/>
    </source>
</evidence>
<dbReference type="InterPro" id="IPR015813">
    <property type="entry name" value="Pyrv/PenolPyrv_kinase-like_dom"/>
</dbReference>
<evidence type="ECO:0000256" key="16">
    <source>
        <dbReference type="ARBA" id="ARBA00033235"/>
    </source>
</evidence>
<protein>
    <recommendedName>
        <fullName evidence="7 17">Phosphoenolpyruvate-protein phosphotransferase</fullName>
        <ecNumber evidence="6 17">2.7.3.9</ecNumber>
    </recommendedName>
    <alternativeName>
        <fullName evidence="16 17">Phosphotransferase system, enzyme I</fullName>
    </alternativeName>
</protein>
<dbReference type="InterPro" id="IPR050499">
    <property type="entry name" value="PEP-utilizing_PTS_enzyme"/>
</dbReference>
<dbReference type="InterPro" id="IPR000121">
    <property type="entry name" value="PEP_util_C"/>
</dbReference>
<evidence type="ECO:0000256" key="2">
    <source>
        <dbReference type="ARBA" id="ARBA00001946"/>
    </source>
</evidence>
<evidence type="ECO:0000259" key="23">
    <source>
        <dbReference type="Pfam" id="PF05524"/>
    </source>
</evidence>
<dbReference type="SUPFAM" id="SSF47831">
    <property type="entry name" value="Enzyme I of the PEP:sugar phosphotransferase system HPr-binding (sub)domain"/>
    <property type="match status" value="1"/>
</dbReference>
<dbReference type="InterPro" id="IPR023151">
    <property type="entry name" value="PEP_util_CS"/>
</dbReference>
<dbReference type="SUPFAM" id="SSF52009">
    <property type="entry name" value="Phosphohistidine domain"/>
    <property type="match status" value="1"/>
</dbReference>
<evidence type="ECO:0000256" key="18">
    <source>
        <dbReference type="PIRSR" id="PIRSR000732-1"/>
    </source>
</evidence>
<comment type="similarity">
    <text evidence="5 17">Belongs to the PEP-utilizing enzyme family.</text>
</comment>
<dbReference type="Pfam" id="PF02896">
    <property type="entry name" value="PEP-utilizers_C"/>
    <property type="match status" value="1"/>
</dbReference>
<dbReference type="GO" id="GO:0016301">
    <property type="term" value="F:kinase activity"/>
    <property type="evidence" value="ECO:0007669"/>
    <property type="project" value="UniProtKB-KW"/>
</dbReference>
<dbReference type="Proteomes" id="UP000053750">
    <property type="component" value="Unassembled WGS sequence"/>
</dbReference>
<dbReference type="Gene3D" id="3.20.20.60">
    <property type="entry name" value="Phosphoenolpyruvate-binding domains"/>
    <property type="match status" value="1"/>
</dbReference>
<dbReference type="Pfam" id="PF00391">
    <property type="entry name" value="PEP-utilizers"/>
    <property type="match status" value="1"/>
</dbReference>
<proteinExistence type="inferred from homology"/>
<comment type="catalytic activity">
    <reaction evidence="1 17">
        <text>L-histidyl-[protein] + phosphoenolpyruvate = N(pros)-phospho-L-histidyl-[protein] + pyruvate</text>
        <dbReference type="Rhea" id="RHEA:23880"/>
        <dbReference type="Rhea" id="RHEA-COMP:9745"/>
        <dbReference type="Rhea" id="RHEA-COMP:9746"/>
        <dbReference type="ChEBI" id="CHEBI:15361"/>
        <dbReference type="ChEBI" id="CHEBI:29979"/>
        <dbReference type="ChEBI" id="CHEBI:58702"/>
        <dbReference type="ChEBI" id="CHEBI:64837"/>
        <dbReference type="EC" id="2.7.3.9"/>
    </reaction>
</comment>
<comment type="caution">
    <text evidence="24">The sequence shown here is derived from an EMBL/GenBank/DDBJ whole genome shotgun (WGS) entry which is preliminary data.</text>
</comment>
<dbReference type="SUPFAM" id="SSF51621">
    <property type="entry name" value="Phosphoenolpyruvate/pyruvate domain"/>
    <property type="match status" value="1"/>
</dbReference>
<feature type="domain" description="PEP-utilising enzyme mobile" evidence="21">
    <location>
        <begin position="153"/>
        <end position="224"/>
    </location>
</feature>
<keyword evidence="9 17" id="KW-0963">Cytoplasm</keyword>
<feature type="binding site" evidence="19">
    <location>
        <position position="331"/>
    </location>
    <ligand>
        <name>phosphoenolpyruvate</name>
        <dbReference type="ChEBI" id="CHEBI:58702"/>
    </ligand>
</feature>
<feature type="binding site" evidence="19">
    <location>
        <position position="295"/>
    </location>
    <ligand>
        <name>phosphoenolpyruvate</name>
        <dbReference type="ChEBI" id="CHEBI:58702"/>
    </ligand>
</feature>
<evidence type="ECO:0000256" key="3">
    <source>
        <dbReference type="ARBA" id="ARBA00002728"/>
    </source>
</evidence>
<dbReference type="PRINTS" id="PR01736">
    <property type="entry name" value="PHPHTRNFRASE"/>
</dbReference>
<accession>A0A9W5S335</accession>
<reference evidence="24 25" key="1">
    <citation type="submission" date="2014-02" db="EMBL/GenBank/DDBJ databases">
        <title>Genome sequence of Paenibacillus darwinianus reveals adaptive mechanisms for survival in Antarctic soils.</title>
        <authorList>
            <person name="Dsouza M."/>
            <person name="Taylor M.W."/>
            <person name="Turner S.J."/>
            <person name="Aislabie J."/>
        </authorList>
    </citation>
    <scope>NUCLEOTIDE SEQUENCE [LARGE SCALE GENOMIC DNA]</scope>
    <source>
        <strain evidence="24 25">CE1</strain>
    </source>
</reference>
<keyword evidence="8 17" id="KW-0813">Transport</keyword>
<dbReference type="InterPro" id="IPR008731">
    <property type="entry name" value="PTS_EIN"/>
</dbReference>
<gene>
    <name evidence="24" type="ORF">BG53_09855</name>
</gene>
<keyword evidence="11 17" id="KW-0808">Transferase</keyword>
<dbReference type="NCBIfam" id="TIGR01417">
    <property type="entry name" value="PTS_I_fam"/>
    <property type="match status" value="1"/>
</dbReference>
<evidence type="ECO:0000256" key="19">
    <source>
        <dbReference type="PIRSR" id="PIRSR000732-2"/>
    </source>
</evidence>
<dbReference type="GO" id="GO:0008965">
    <property type="term" value="F:phosphoenolpyruvate-protein phosphotransferase activity"/>
    <property type="evidence" value="ECO:0007669"/>
    <property type="project" value="UniProtKB-EC"/>
</dbReference>
<dbReference type="PANTHER" id="PTHR46244">
    <property type="entry name" value="PHOSPHOENOLPYRUVATE-PROTEIN PHOSPHOTRANSFERASE"/>
    <property type="match status" value="1"/>
</dbReference>
<feature type="domain" description="Phosphotransferase system enzyme I N-terminal" evidence="23">
    <location>
        <begin position="2"/>
        <end position="125"/>
    </location>
</feature>
<name>A0A9W5S335_9BACL</name>
<sequence>MKGIPASPGFAVGPAVVLVIRERRPVKRMIGENEIPYEWNKFQAALDQARLELSELVRRLEEGGNAEQASIMEGQLYLIDDPEIVQGVSDRIQNERVSADFAVYETFGEVVKTLALIEDEYIRERIADLQDVKNRLLEQITGETDKAAALLTRPSILLAHDITPSMTAQLNKELVMGFVTEVGSRTSHTSIMARTFGIPAVVGCGEFLAGWSDGETVIVDGETGEVFQNPSEQQLAEYAKKQEAYARSKEELQAFKDIPAETIDGKRFGMYGNIGTPAEAAAVLESGGEGIGLFRSEFLFMDRAAMPSEEEQYAAYRAVLETMSGKPVIVRTLDVGGDKEIPYLPIGSEFNPFLGWRAIRYCLSDTALFKVQLRALLRASAHGDLRIMFPMISGEQEILDAKRLLDEARSELEAEGIAAAAGMPIGIMIEVPSAALVSDRLARHVDFFSIGTNDLIQYTLAADRMNEKVSYLYDSQHLAVLRLIRMVCENARKFNVHVGMCGEMAGDPQLVEILIGLGVEEFSMSAEQIPLVKKSVRSLSEEAARIRMTQTLE</sequence>
<comment type="cofactor">
    <cofactor evidence="2 17 20">
        <name>Mg(2+)</name>
        <dbReference type="ChEBI" id="CHEBI:18420"/>
    </cofactor>
</comment>
<dbReference type="InterPro" id="IPR024692">
    <property type="entry name" value="PTS_EI"/>
</dbReference>
<dbReference type="Gene3D" id="3.50.30.10">
    <property type="entry name" value="Phosphohistidine domain"/>
    <property type="match status" value="1"/>
</dbReference>
<evidence type="ECO:0000256" key="6">
    <source>
        <dbReference type="ARBA" id="ARBA00012232"/>
    </source>
</evidence>